<sequence>METFPHLRALFDSNLPPFSEWATSQVIIDADRRARDAASAAHTFSELSTPDWSPHWPNHILLMHTEMSGETSILKFYFRFQYPVKPPHPARVHLTDAFLRNRANLYAHLACSYAVFLIRRHRQLDIDAEAAALAARAAVEAEAAAVEAAMFLTSLVQDDYLGAWLCLSSAEVETLGIAPEPQWGDSAQVGWPAPPPDSTPWGSVLGWGSGWGSGSGWGTVNATGPGWGSGNATAGGAAGAAAWTVGEMKSCPPRAGTISLPVVLGAKWERYFDLLTLLPASANAGTAAPCPL</sequence>
<gene>
    <name evidence="1" type="ORF">C8F04DRAFT_1253701</name>
</gene>
<keyword evidence="2" id="KW-1185">Reference proteome</keyword>
<accession>A0AAD6T817</accession>
<proteinExistence type="predicted"/>
<protein>
    <submittedName>
        <fullName evidence="1">Uncharacterized protein</fullName>
    </submittedName>
</protein>
<dbReference type="AlphaFoldDB" id="A0AAD6T817"/>
<dbReference type="Proteomes" id="UP001218188">
    <property type="component" value="Unassembled WGS sequence"/>
</dbReference>
<organism evidence="1 2">
    <name type="scientific">Mycena alexandri</name>
    <dbReference type="NCBI Taxonomy" id="1745969"/>
    <lineage>
        <taxon>Eukaryota</taxon>
        <taxon>Fungi</taxon>
        <taxon>Dikarya</taxon>
        <taxon>Basidiomycota</taxon>
        <taxon>Agaricomycotina</taxon>
        <taxon>Agaricomycetes</taxon>
        <taxon>Agaricomycetidae</taxon>
        <taxon>Agaricales</taxon>
        <taxon>Marasmiineae</taxon>
        <taxon>Mycenaceae</taxon>
        <taxon>Mycena</taxon>
    </lineage>
</organism>
<evidence type="ECO:0000313" key="1">
    <source>
        <dbReference type="EMBL" id="KAJ7040785.1"/>
    </source>
</evidence>
<dbReference type="EMBL" id="JARJCM010000020">
    <property type="protein sequence ID" value="KAJ7040785.1"/>
    <property type="molecule type" value="Genomic_DNA"/>
</dbReference>
<comment type="caution">
    <text evidence="1">The sequence shown here is derived from an EMBL/GenBank/DDBJ whole genome shotgun (WGS) entry which is preliminary data.</text>
</comment>
<evidence type="ECO:0000313" key="2">
    <source>
        <dbReference type="Proteomes" id="UP001218188"/>
    </source>
</evidence>
<name>A0AAD6T817_9AGAR</name>
<reference evidence="1" key="1">
    <citation type="submission" date="2023-03" db="EMBL/GenBank/DDBJ databases">
        <title>Massive genome expansion in bonnet fungi (Mycena s.s.) driven by repeated elements and novel gene families across ecological guilds.</title>
        <authorList>
            <consortium name="Lawrence Berkeley National Laboratory"/>
            <person name="Harder C.B."/>
            <person name="Miyauchi S."/>
            <person name="Viragh M."/>
            <person name="Kuo A."/>
            <person name="Thoen E."/>
            <person name="Andreopoulos B."/>
            <person name="Lu D."/>
            <person name="Skrede I."/>
            <person name="Drula E."/>
            <person name="Henrissat B."/>
            <person name="Morin E."/>
            <person name="Kohler A."/>
            <person name="Barry K."/>
            <person name="LaButti K."/>
            <person name="Morin E."/>
            <person name="Salamov A."/>
            <person name="Lipzen A."/>
            <person name="Mereny Z."/>
            <person name="Hegedus B."/>
            <person name="Baldrian P."/>
            <person name="Stursova M."/>
            <person name="Weitz H."/>
            <person name="Taylor A."/>
            <person name="Grigoriev I.V."/>
            <person name="Nagy L.G."/>
            <person name="Martin F."/>
            <person name="Kauserud H."/>
        </authorList>
    </citation>
    <scope>NUCLEOTIDE SEQUENCE</scope>
    <source>
        <strain evidence="1">CBHHK200</strain>
    </source>
</reference>